<gene>
    <name evidence="1" type="ORF">VNO77_34358</name>
</gene>
<name>A0AAN9Q1Q3_CANGL</name>
<sequence length="134" mass="14482">MARGGLFESWWALGLDEPCRFLHALLRPWLLVCGCQGLLLPAPFGIWVKCANVMAALLVMVTYDDAKGVAYGGWIVKVKRESKATCMGSGLGSGACGLLQWVQILCLCEPHIGRECSLLTGEHFSSGYCFAKGV</sequence>
<dbReference type="AlphaFoldDB" id="A0AAN9Q1Q3"/>
<evidence type="ECO:0000313" key="1">
    <source>
        <dbReference type="EMBL" id="KAK7315783.1"/>
    </source>
</evidence>
<protein>
    <submittedName>
        <fullName evidence="1">Uncharacterized protein</fullName>
    </submittedName>
</protein>
<proteinExistence type="predicted"/>
<reference evidence="1 2" key="1">
    <citation type="submission" date="2024-01" db="EMBL/GenBank/DDBJ databases">
        <title>The genomes of 5 underutilized Papilionoideae crops provide insights into root nodulation and disease resistanc.</title>
        <authorList>
            <person name="Jiang F."/>
        </authorList>
    </citation>
    <scope>NUCLEOTIDE SEQUENCE [LARGE SCALE GENOMIC DNA]</scope>
    <source>
        <strain evidence="1">LVBAO_FW01</strain>
        <tissue evidence="1">Leaves</tissue>
    </source>
</reference>
<keyword evidence="2" id="KW-1185">Reference proteome</keyword>
<comment type="caution">
    <text evidence="1">The sequence shown here is derived from an EMBL/GenBank/DDBJ whole genome shotgun (WGS) entry which is preliminary data.</text>
</comment>
<evidence type="ECO:0000313" key="2">
    <source>
        <dbReference type="Proteomes" id="UP001367508"/>
    </source>
</evidence>
<accession>A0AAN9Q1Q3</accession>
<dbReference type="Proteomes" id="UP001367508">
    <property type="component" value="Unassembled WGS sequence"/>
</dbReference>
<organism evidence="1 2">
    <name type="scientific">Canavalia gladiata</name>
    <name type="common">Sword bean</name>
    <name type="synonym">Dolichos gladiatus</name>
    <dbReference type="NCBI Taxonomy" id="3824"/>
    <lineage>
        <taxon>Eukaryota</taxon>
        <taxon>Viridiplantae</taxon>
        <taxon>Streptophyta</taxon>
        <taxon>Embryophyta</taxon>
        <taxon>Tracheophyta</taxon>
        <taxon>Spermatophyta</taxon>
        <taxon>Magnoliopsida</taxon>
        <taxon>eudicotyledons</taxon>
        <taxon>Gunneridae</taxon>
        <taxon>Pentapetalae</taxon>
        <taxon>rosids</taxon>
        <taxon>fabids</taxon>
        <taxon>Fabales</taxon>
        <taxon>Fabaceae</taxon>
        <taxon>Papilionoideae</taxon>
        <taxon>50 kb inversion clade</taxon>
        <taxon>NPAAA clade</taxon>
        <taxon>indigoferoid/millettioid clade</taxon>
        <taxon>Phaseoleae</taxon>
        <taxon>Canavalia</taxon>
    </lineage>
</organism>
<dbReference type="EMBL" id="JAYMYQ010000008">
    <property type="protein sequence ID" value="KAK7315783.1"/>
    <property type="molecule type" value="Genomic_DNA"/>
</dbReference>